<reference evidence="2 3" key="1">
    <citation type="journal article" date="2023" name="Arcadia Sci">
        <title>De novo assembly of a long-read Amblyomma americanum tick genome.</title>
        <authorList>
            <person name="Chou S."/>
            <person name="Poskanzer K.E."/>
            <person name="Rollins M."/>
            <person name="Thuy-Boun P.S."/>
        </authorList>
    </citation>
    <scope>NUCLEOTIDE SEQUENCE [LARGE SCALE GENOMIC DNA]</scope>
    <source>
        <strain evidence="2">F_SG_1</strain>
        <tissue evidence="2">Salivary glands</tissue>
    </source>
</reference>
<gene>
    <name evidence="2" type="ORF">V5799_023888</name>
</gene>
<keyword evidence="3" id="KW-1185">Reference proteome</keyword>
<dbReference type="EMBL" id="JARKHS020002809">
    <property type="protein sequence ID" value="KAK8786331.1"/>
    <property type="molecule type" value="Genomic_DNA"/>
</dbReference>
<protein>
    <recommendedName>
        <fullName evidence="4">EGF-like domain-containing protein</fullName>
    </recommendedName>
</protein>
<organism evidence="2 3">
    <name type="scientific">Amblyomma americanum</name>
    <name type="common">Lone star tick</name>
    <dbReference type="NCBI Taxonomy" id="6943"/>
    <lineage>
        <taxon>Eukaryota</taxon>
        <taxon>Metazoa</taxon>
        <taxon>Ecdysozoa</taxon>
        <taxon>Arthropoda</taxon>
        <taxon>Chelicerata</taxon>
        <taxon>Arachnida</taxon>
        <taxon>Acari</taxon>
        <taxon>Parasitiformes</taxon>
        <taxon>Ixodida</taxon>
        <taxon>Ixodoidea</taxon>
        <taxon>Ixodidae</taxon>
        <taxon>Amblyomminae</taxon>
        <taxon>Amblyomma</taxon>
    </lineage>
</organism>
<dbReference type="AlphaFoldDB" id="A0AAQ4FI06"/>
<keyword evidence="1" id="KW-0732">Signal</keyword>
<dbReference type="Proteomes" id="UP001321473">
    <property type="component" value="Unassembled WGS sequence"/>
</dbReference>
<accession>A0AAQ4FI06</accession>
<feature type="signal peptide" evidence="1">
    <location>
        <begin position="1"/>
        <end position="24"/>
    </location>
</feature>
<evidence type="ECO:0008006" key="4">
    <source>
        <dbReference type="Google" id="ProtNLM"/>
    </source>
</evidence>
<proteinExistence type="predicted"/>
<sequence>MQAHRWAHAVVSMAAVALFRQSAGDEATDFEDFYGRQNASTVAVCEAIRDRAPVGTELLFSCGLMGGLLSGVFWEVKPEHCCSLTEVYRATPVEPRRENADVQLTLKANSSVEGHVRALVVGVDGHVYRDATMQFVVSDDAGCRCRRHYMRCNASGACACPPDRPNYDPVHGVCGNSVPKDGVCRYHHQCQWNHSGLECVRGRCDCGHRMVRDESAPCVPAAGYGERCAVGKAACVAAGTACGREGRCFCARGYERLREGCVPLPAAPTVGPRQLLGADWRRLSQYSFYAVCTALLALACLARMTSRVARWLLGRPPSVEQSVDTVETYSPRPITAGLYDRPLELRCQKPMSETGL</sequence>
<evidence type="ECO:0000256" key="1">
    <source>
        <dbReference type="SAM" id="SignalP"/>
    </source>
</evidence>
<evidence type="ECO:0000313" key="2">
    <source>
        <dbReference type="EMBL" id="KAK8786331.1"/>
    </source>
</evidence>
<name>A0AAQ4FI06_AMBAM</name>
<feature type="chain" id="PRO_5042929860" description="EGF-like domain-containing protein" evidence="1">
    <location>
        <begin position="25"/>
        <end position="356"/>
    </location>
</feature>
<comment type="caution">
    <text evidence="2">The sequence shown here is derived from an EMBL/GenBank/DDBJ whole genome shotgun (WGS) entry which is preliminary data.</text>
</comment>
<evidence type="ECO:0000313" key="3">
    <source>
        <dbReference type="Proteomes" id="UP001321473"/>
    </source>
</evidence>